<reference evidence="2" key="2">
    <citation type="submission" date="2011-03" db="EMBL/GenBank/DDBJ databases">
        <title>Annotation of Magnaporthe poae ATCC 64411.</title>
        <authorList>
            <person name="Ma L.-J."/>
            <person name="Dead R."/>
            <person name="Young S.K."/>
            <person name="Zeng Q."/>
            <person name="Gargeya S."/>
            <person name="Fitzgerald M."/>
            <person name="Haas B."/>
            <person name="Abouelleil A."/>
            <person name="Alvarado L."/>
            <person name="Arachchi H.M."/>
            <person name="Berlin A."/>
            <person name="Brown A."/>
            <person name="Chapman S.B."/>
            <person name="Chen Z."/>
            <person name="Dunbar C."/>
            <person name="Freedman E."/>
            <person name="Gearin G."/>
            <person name="Gellesch M."/>
            <person name="Goldberg J."/>
            <person name="Griggs A."/>
            <person name="Gujja S."/>
            <person name="Heiman D."/>
            <person name="Howarth C."/>
            <person name="Larson L."/>
            <person name="Lui A."/>
            <person name="MacDonald P.J.P."/>
            <person name="Mehta T."/>
            <person name="Montmayeur A."/>
            <person name="Murphy C."/>
            <person name="Neiman D."/>
            <person name="Pearson M."/>
            <person name="Priest M."/>
            <person name="Roberts A."/>
            <person name="Saif S."/>
            <person name="Shea T."/>
            <person name="Shenoy N."/>
            <person name="Sisk P."/>
            <person name="Stolte C."/>
            <person name="Sykes S."/>
            <person name="Yandava C."/>
            <person name="Wortman J."/>
            <person name="Nusbaum C."/>
            <person name="Birren B."/>
        </authorList>
    </citation>
    <scope>NUCLEOTIDE SEQUENCE</scope>
    <source>
        <strain evidence="2">ATCC 64411</strain>
    </source>
</reference>
<dbReference type="CDD" id="cd03024">
    <property type="entry name" value="DsbA_FrnE"/>
    <property type="match status" value="1"/>
</dbReference>
<dbReference type="AlphaFoldDB" id="A0A0H2TKW5"/>
<dbReference type="PANTHER" id="PTHR13887">
    <property type="entry name" value="GLUTATHIONE S-TRANSFERASE KAPPA"/>
    <property type="match status" value="1"/>
</dbReference>
<dbReference type="OrthoDB" id="1930760at2759"/>
<accession>A0A0H2TKW5</accession>
<evidence type="ECO:0000313" key="2">
    <source>
        <dbReference type="EMBL" id="KLU84715.1"/>
    </source>
</evidence>
<gene>
    <name evidence="2" type="ORF">MAPG_03754</name>
</gene>
<name>A0A0H2TKW5_MAGP6</name>
<sequence length="142" mass="15900">MANISIKIISDNICPFCYLGKKRLEKAIDLYKKTAPGGADDKFTVTWHPFYLDPTLPAVGRPIEEIMVRKFGSLERVRANHERLAAVGRQEGINFTFQGKAGNTRDSHRLVQLARTKGGAEAQDRVISSLFRAYFEEGADIT</sequence>
<dbReference type="PANTHER" id="PTHR13887:SF41">
    <property type="entry name" value="THIOREDOXIN SUPERFAMILY PROTEIN"/>
    <property type="match status" value="1"/>
</dbReference>
<dbReference type="Gene3D" id="3.40.30.10">
    <property type="entry name" value="Glutaredoxin"/>
    <property type="match status" value="1"/>
</dbReference>
<dbReference type="VEuPathDB" id="FungiDB:MAPG_03754"/>
<reference evidence="2" key="1">
    <citation type="submission" date="2010-05" db="EMBL/GenBank/DDBJ databases">
        <title>The Genome Sequence of Magnaporthe poae strain ATCC 64411.</title>
        <authorList>
            <consortium name="The Broad Institute Genome Sequencing Platform"/>
            <consortium name="Broad Institute Genome Sequencing Center for Infectious Disease"/>
            <person name="Ma L.-J."/>
            <person name="Dead R."/>
            <person name="Young S."/>
            <person name="Zeng Q."/>
            <person name="Koehrsen M."/>
            <person name="Alvarado L."/>
            <person name="Berlin A."/>
            <person name="Chapman S.B."/>
            <person name="Chen Z."/>
            <person name="Freedman E."/>
            <person name="Gellesch M."/>
            <person name="Goldberg J."/>
            <person name="Griggs A."/>
            <person name="Gujja S."/>
            <person name="Heilman E.R."/>
            <person name="Heiman D."/>
            <person name="Hepburn T."/>
            <person name="Howarth C."/>
            <person name="Jen D."/>
            <person name="Larson L."/>
            <person name="Mehta T."/>
            <person name="Neiman D."/>
            <person name="Pearson M."/>
            <person name="Roberts A."/>
            <person name="Saif S."/>
            <person name="Shea T."/>
            <person name="Shenoy N."/>
            <person name="Sisk P."/>
            <person name="Stolte C."/>
            <person name="Sykes S."/>
            <person name="Walk T."/>
            <person name="White J."/>
            <person name="Yandava C."/>
            <person name="Haas B."/>
            <person name="Nusbaum C."/>
            <person name="Birren B."/>
        </authorList>
    </citation>
    <scope>NUCLEOTIDE SEQUENCE</scope>
    <source>
        <strain evidence="2">ATCC 64411</strain>
    </source>
</reference>
<dbReference type="InterPro" id="IPR001853">
    <property type="entry name" value="DSBA-like_thioredoxin_dom"/>
</dbReference>
<dbReference type="InterPro" id="IPR036249">
    <property type="entry name" value="Thioredoxin-like_sf"/>
</dbReference>
<feature type="non-terminal residue" evidence="2">
    <location>
        <position position="142"/>
    </location>
</feature>
<feature type="domain" description="DSBA-like thioredoxin" evidence="1">
    <location>
        <begin position="6"/>
        <end position="142"/>
    </location>
</feature>
<organism evidence="2">
    <name type="scientific">Magnaporthiopsis poae (strain ATCC 64411 / 73-15)</name>
    <name type="common">Kentucky bluegrass fungus</name>
    <name type="synonym">Magnaporthe poae</name>
    <dbReference type="NCBI Taxonomy" id="644358"/>
    <lineage>
        <taxon>Eukaryota</taxon>
        <taxon>Fungi</taxon>
        <taxon>Dikarya</taxon>
        <taxon>Ascomycota</taxon>
        <taxon>Pezizomycotina</taxon>
        <taxon>Sordariomycetes</taxon>
        <taxon>Sordariomycetidae</taxon>
        <taxon>Magnaporthales</taxon>
        <taxon>Magnaporthaceae</taxon>
        <taxon>Magnaporthiopsis</taxon>
    </lineage>
</organism>
<dbReference type="SUPFAM" id="SSF52833">
    <property type="entry name" value="Thioredoxin-like"/>
    <property type="match status" value="1"/>
</dbReference>
<proteinExistence type="predicted"/>
<dbReference type="EMBL" id="GL876968">
    <property type="protein sequence ID" value="KLU84715.1"/>
    <property type="molecule type" value="Genomic_DNA"/>
</dbReference>
<evidence type="ECO:0000259" key="1">
    <source>
        <dbReference type="Pfam" id="PF01323"/>
    </source>
</evidence>
<protein>
    <recommendedName>
        <fullName evidence="1">DSBA-like thioredoxin domain-containing protein</fullName>
    </recommendedName>
</protein>
<dbReference type="Pfam" id="PF01323">
    <property type="entry name" value="DSBA"/>
    <property type="match status" value="1"/>
</dbReference>
<dbReference type="GO" id="GO:0016491">
    <property type="term" value="F:oxidoreductase activity"/>
    <property type="evidence" value="ECO:0007669"/>
    <property type="project" value="InterPro"/>
</dbReference>